<dbReference type="Pfam" id="PF24460">
    <property type="entry name" value="DUF7575"/>
    <property type="match status" value="1"/>
</dbReference>
<keyword evidence="1" id="KW-0812">Transmembrane</keyword>
<protein>
    <submittedName>
        <fullName evidence="3">Zinc ribbon domain-containing protein</fullName>
    </submittedName>
</protein>
<dbReference type="InterPro" id="IPR055997">
    <property type="entry name" value="DUF7575"/>
</dbReference>
<feature type="transmembrane region" description="Helical" evidence="1">
    <location>
        <begin position="30"/>
        <end position="50"/>
    </location>
</feature>
<accession>A0ABD6ABY1</accession>
<organism evidence="3 4">
    <name type="scientific">Halomarina halobia</name>
    <dbReference type="NCBI Taxonomy" id="3033386"/>
    <lineage>
        <taxon>Archaea</taxon>
        <taxon>Methanobacteriati</taxon>
        <taxon>Methanobacteriota</taxon>
        <taxon>Stenosarchaea group</taxon>
        <taxon>Halobacteria</taxon>
        <taxon>Halobacteriales</taxon>
        <taxon>Natronomonadaceae</taxon>
        <taxon>Halomarina</taxon>
    </lineage>
</organism>
<comment type="caution">
    <text evidence="3">The sequence shown here is derived from an EMBL/GenBank/DDBJ whole genome shotgun (WGS) entry which is preliminary data.</text>
</comment>
<feature type="transmembrane region" description="Helical" evidence="1">
    <location>
        <begin position="70"/>
        <end position="89"/>
    </location>
</feature>
<reference evidence="3 4" key="1">
    <citation type="journal article" date="2019" name="Int. J. Syst. Evol. Microbiol.">
        <title>The Global Catalogue of Microorganisms (GCM) 10K type strain sequencing project: providing services to taxonomists for standard genome sequencing and annotation.</title>
        <authorList>
            <consortium name="The Broad Institute Genomics Platform"/>
            <consortium name="The Broad Institute Genome Sequencing Center for Infectious Disease"/>
            <person name="Wu L."/>
            <person name="Ma J."/>
        </authorList>
    </citation>
    <scope>NUCLEOTIDE SEQUENCE [LARGE SCALE GENOMIC DNA]</scope>
    <source>
        <strain evidence="3 4">PSR21</strain>
    </source>
</reference>
<keyword evidence="1" id="KW-1133">Transmembrane helix</keyword>
<evidence type="ECO:0000313" key="3">
    <source>
        <dbReference type="EMBL" id="MFC7317798.1"/>
    </source>
</evidence>
<keyword evidence="4" id="KW-1185">Reference proteome</keyword>
<dbReference type="Proteomes" id="UP001596547">
    <property type="component" value="Unassembled WGS sequence"/>
</dbReference>
<gene>
    <name evidence="3" type="ORF">ACFQPE_13515</name>
</gene>
<dbReference type="GeneID" id="79315519"/>
<dbReference type="AlphaFoldDB" id="A0ABD6ABY1"/>
<proteinExistence type="predicted"/>
<sequence length="151" mass="16443">MSKRRPLFAVALAFVYPGLGHVYLREWLRALLWFLLTVATAVLVVPPNVLDGGGGIDAILRAQRNLPLSAALAIIAVTAFSMLDAYRLAAHDRDRATASAASSSGATASGGDEFRCPDCRRTIDAEYDFCPWCATEFEREPGPEAETRQTR</sequence>
<name>A0ABD6ABY1_9EURY</name>
<feature type="domain" description="DUF7575" evidence="2">
    <location>
        <begin position="112"/>
        <end position="138"/>
    </location>
</feature>
<evidence type="ECO:0000313" key="4">
    <source>
        <dbReference type="Proteomes" id="UP001596547"/>
    </source>
</evidence>
<keyword evidence="1" id="KW-0472">Membrane</keyword>
<evidence type="ECO:0000259" key="2">
    <source>
        <dbReference type="Pfam" id="PF24460"/>
    </source>
</evidence>
<dbReference type="RefSeq" id="WP_276302962.1">
    <property type="nucleotide sequence ID" value="NZ_CP119992.1"/>
</dbReference>
<evidence type="ECO:0000256" key="1">
    <source>
        <dbReference type="SAM" id="Phobius"/>
    </source>
</evidence>
<dbReference type="EMBL" id="JBHTBF010000002">
    <property type="protein sequence ID" value="MFC7317798.1"/>
    <property type="molecule type" value="Genomic_DNA"/>
</dbReference>